<dbReference type="NCBIfam" id="TIGR01845">
    <property type="entry name" value="outer_NodT"/>
    <property type="match status" value="1"/>
</dbReference>
<name>A0A4R7K076_9GAMM</name>
<keyword evidence="2 5" id="KW-0449">Lipoprotein</keyword>
<proteinExistence type="inferred from homology"/>
<keyword evidence="2" id="KW-0564">Palmitate</keyword>
<keyword evidence="6" id="KW-1185">Reference proteome</keyword>
<feature type="coiled-coil region" evidence="3">
    <location>
        <begin position="371"/>
        <end position="443"/>
    </location>
</feature>
<dbReference type="EMBL" id="SOAX01000001">
    <property type="protein sequence ID" value="TDT44210.1"/>
    <property type="molecule type" value="Genomic_DNA"/>
</dbReference>
<comment type="subcellular location">
    <subcellularLocation>
        <location evidence="2">Cell outer membrane</location>
        <topology evidence="2">Lipid-anchor</topology>
    </subcellularLocation>
</comment>
<dbReference type="PROSITE" id="PS51257">
    <property type="entry name" value="PROKAR_LIPOPROTEIN"/>
    <property type="match status" value="1"/>
</dbReference>
<evidence type="ECO:0000256" key="4">
    <source>
        <dbReference type="SAM" id="MobiDB-lite"/>
    </source>
</evidence>
<evidence type="ECO:0000256" key="2">
    <source>
        <dbReference type="RuleBase" id="RU362097"/>
    </source>
</evidence>
<keyword evidence="2" id="KW-0812">Transmembrane</keyword>
<comment type="caution">
    <text evidence="5">The sequence shown here is derived from an EMBL/GenBank/DDBJ whole genome shotgun (WGS) entry which is preliminary data.</text>
</comment>
<evidence type="ECO:0000256" key="3">
    <source>
        <dbReference type="SAM" id="Coils"/>
    </source>
</evidence>
<keyword evidence="2" id="KW-1134">Transmembrane beta strand</keyword>
<dbReference type="Pfam" id="PF02321">
    <property type="entry name" value="OEP"/>
    <property type="match status" value="2"/>
</dbReference>
<feature type="region of interest" description="Disordered" evidence="4">
    <location>
        <begin position="99"/>
        <end position="120"/>
    </location>
</feature>
<evidence type="ECO:0000313" key="5">
    <source>
        <dbReference type="EMBL" id="TDT44210.1"/>
    </source>
</evidence>
<dbReference type="Gene3D" id="1.20.1600.10">
    <property type="entry name" value="Outer membrane efflux proteins (OEP)"/>
    <property type="match status" value="1"/>
</dbReference>
<keyword evidence="2" id="KW-0472">Membrane</keyword>
<evidence type="ECO:0000313" key="6">
    <source>
        <dbReference type="Proteomes" id="UP000295830"/>
    </source>
</evidence>
<dbReference type="GO" id="GO:0009279">
    <property type="term" value="C:cell outer membrane"/>
    <property type="evidence" value="ECO:0007669"/>
    <property type="project" value="UniProtKB-SubCell"/>
</dbReference>
<dbReference type="PANTHER" id="PTHR30203">
    <property type="entry name" value="OUTER MEMBRANE CATION EFFLUX PROTEIN"/>
    <property type="match status" value="1"/>
</dbReference>
<comment type="similarity">
    <text evidence="1 2">Belongs to the outer membrane factor (OMF) (TC 1.B.17) family.</text>
</comment>
<dbReference type="SUPFAM" id="SSF56954">
    <property type="entry name" value="Outer membrane efflux proteins (OEP)"/>
    <property type="match status" value="1"/>
</dbReference>
<evidence type="ECO:0000256" key="1">
    <source>
        <dbReference type="ARBA" id="ARBA00007613"/>
    </source>
</evidence>
<protein>
    <submittedName>
        <fullName evidence="5">NodT family efflux transporter outer membrane factor (OMF) lipoprotein</fullName>
    </submittedName>
</protein>
<keyword evidence="3" id="KW-0175">Coiled coil</keyword>
<dbReference type="InterPro" id="IPR003423">
    <property type="entry name" value="OMP_efflux"/>
</dbReference>
<dbReference type="AlphaFoldDB" id="A0A4R7K076"/>
<accession>A0A4R7K076</accession>
<dbReference type="GO" id="GO:0015562">
    <property type="term" value="F:efflux transmembrane transporter activity"/>
    <property type="evidence" value="ECO:0007669"/>
    <property type="project" value="InterPro"/>
</dbReference>
<gene>
    <name evidence="5" type="ORF">DES49_0310</name>
</gene>
<reference evidence="5 6" key="1">
    <citation type="submission" date="2019-03" db="EMBL/GenBank/DDBJ databases">
        <title>Genomic Encyclopedia of Type Strains, Phase IV (KMG-IV): sequencing the most valuable type-strain genomes for metagenomic binning, comparative biology and taxonomic classification.</title>
        <authorList>
            <person name="Goeker M."/>
        </authorList>
    </citation>
    <scope>NUCLEOTIDE SEQUENCE [LARGE SCALE GENOMIC DNA]</scope>
    <source>
        <strain evidence="5 6">DSM 15505</strain>
    </source>
</reference>
<dbReference type="InterPro" id="IPR010131">
    <property type="entry name" value="MdtP/NodT-like"/>
</dbReference>
<sequence length="465" mass="52514">MSGPSVRLYSVAVVCLLLITGCASSREEIPAPVAPPESFSDSGDATMPDKWWRAFDDDPLNQRVDRALGSNLDLRVAWQRLREARAVLDRESASLFPDLDANADAETRRGSERGSDTEQLQLGLSSSYEVDLWGRIGSRVDAERFRLQASYADYQTAALSLSAEVTRTWYRLMEERSQLELINNQIQTNRDVLRLIETRFGSGQTQSADVLRQRQLLESTREQKLTIESRIQVFEHQLAVLLGKPPRSAIDQAGRSLPELPPLPETGLPVELVQRRPDVRRAHNRLRAADAALAAAISNQYPRLTLNASVSTRENDANDLFDNWASAFAGNLVAPLIDAGQRDAEVARSRSIKQQRLFEYGQTILTAFQEVEDALIQEKKQRRRIESLEEQLRLADATYEQLRLEYFNGVTDYIDVLNTLTDRQELRRNLLSAELELLEFRIALYRALAGGFDTGRETGELSHNE</sequence>
<dbReference type="PANTHER" id="PTHR30203:SF33">
    <property type="entry name" value="BLR4455 PROTEIN"/>
    <property type="match status" value="1"/>
</dbReference>
<dbReference type="Proteomes" id="UP000295830">
    <property type="component" value="Unassembled WGS sequence"/>
</dbReference>
<organism evidence="5 6">
    <name type="scientific">Halospina denitrificans</name>
    <dbReference type="NCBI Taxonomy" id="332522"/>
    <lineage>
        <taxon>Bacteria</taxon>
        <taxon>Pseudomonadati</taxon>
        <taxon>Pseudomonadota</taxon>
        <taxon>Gammaproteobacteria</taxon>
        <taxon>Halospina</taxon>
    </lineage>
</organism>
<dbReference type="Gene3D" id="2.20.200.10">
    <property type="entry name" value="Outer membrane efflux proteins (OEP)"/>
    <property type="match status" value="1"/>
</dbReference>
<feature type="compositionally biased region" description="Basic and acidic residues" evidence="4">
    <location>
        <begin position="105"/>
        <end position="116"/>
    </location>
</feature>